<dbReference type="NCBIfam" id="TIGR00973">
    <property type="entry name" value="leuA_bact"/>
    <property type="match status" value="1"/>
</dbReference>
<keyword evidence="14" id="KW-1185">Reference proteome</keyword>
<dbReference type="InterPro" id="IPR013709">
    <property type="entry name" value="2-isopropylmalate_synth_dimer"/>
</dbReference>
<evidence type="ECO:0000313" key="14">
    <source>
        <dbReference type="Proteomes" id="UP001158066"/>
    </source>
</evidence>
<dbReference type="Pfam" id="PF00682">
    <property type="entry name" value="HMGL-like"/>
    <property type="match status" value="1"/>
</dbReference>
<dbReference type="GO" id="GO:0003985">
    <property type="term" value="F:acetyl-CoA C-acetyltransferase activity"/>
    <property type="evidence" value="ECO:0007669"/>
    <property type="project" value="UniProtKB-UniRule"/>
</dbReference>
<comment type="caution">
    <text evidence="13">The sequence shown here is derived from an EMBL/GenBank/DDBJ whole genome shotgun (WGS) entry which is preliminary data.</text>
</comment>
<dbReference type="Gene3D" id="3.20.20.70">
    <property type="entry name" value="Aldolase class I"/>
    <property type="match status" value="1"/>
</dbReference>
<evidence type="ECO:0000256" key="1">
    <source>
        <dbReference type="ARBA" id="ARBA00004689"/>
    </source>
</evidence>
<proteinExistence type="inferred from homology"/>
<dbReference type="HAMAP" id="MF_01025">
    <property type="entry name" value="LeuA_type1"/>
    <property type="match status" value="1"/>
</dbReference>
<dbReference type="GO" id="GO:0005737">
    <property type="term" value="C:cytoplasm"/>
    <property type="evidence" value="ECO:0007669"/>
    <property type="project" value="UniProtKB-UniRule"/>
</dbReference>
<dbReference type="GO" id="GO:0030145">
    <property type="term" value="F:manganese ion binding"/>
    <property type="evidence" value="ECO:0007669"/>
    <property type="project" value="UniProtKB-UniRule"/>
</dbReference>
<evidence type="ECO:0000256" key="8">
    <source>
        <dbReference type="ARBA" id="ARBA00022723"/>
    </source>
</evidence>
<dbReference type="Pfam" id="PF08502">
    <property type="entry name" value="LeuA_dimer"/>
    <property type="match status" value="1"/>
</dbReference>
<dbReference type="Gene3D" id="1.10.238.260">
    <property type="match status" value="1"/>
</dbReference>
<organism evidence="13 14">
    <name type="scientific">Anoxynatronum buryatiense</name>
    <dbReference type="NCBI Taxonomy" id="489973"/>
    <lineage>
        <taxon>Bacteria</taxon>
        <taxon>Bacillati</taxon>
        <taxon>Bacillota</taxon>
        <taxon>Clostridia</taxon>
        <taxon>Eubacteriales</taxon>
        <taxon>Clostridiaceae</taxon>
        <taxon>Anoxynatronum</taxon>
    </lineage>
</organism>
<reference evidence="13" key="1">
    <citation type="submission" date="2017-05" db="EMBL/GenBank/DDBJ databases">
        <authorList>
            <person name="Varghese N."/>
            <person name="Submissions S."/>
        </authorList>
    </citation>
    <scope>NUCLEOTIDE SEQUENCE</scope>
    <source>
        <strain evidence="13">Su22</strain>
    </source>
</reference>
<evidence type="ECO:0000256" key="5">
    <source>
        <dbReference type="ARBA" id="ARBA00022430"/>
    </source>
</evidence>
<dbReference type="AlphaFoldDB" id="A0AA45WT86"/>
<evidence type="ECO:0000256" key="6">
    <source>
        <dbReference type="ARBA" id="ARBA00022605"/>
    </source>
</evidence>
<evidence type="ECO:0000256" key="11">
    <source>
        <dbReference type="HAMAP-Rule" id="MF_01025"/>
    </source>
</evidence>
<dbReference type="InterPro" id="IPR000891">
    <property type="entry name" value="PYR_CT"/>
</dbReference>
<evidence type="ECO:0000256" key="10">
    <source>
        <dbReference type="ARBA" id="ARBA00023304"/>
    </source>
</evidence>
<protein>
    <recommendedName>
        <fullName evidence="4 11">2-isopropylmalate synthase</fullName>
        <ecNumber evidence="3 11">2.3.3.13</ecNumber>
    </recommendedName>
    <alternativeName>
        <fullName evidence="11">Alpha-IPM synthase</fullName>
    </alternativeName>
    <alternativeName>
        <fullName evidence="11">Alpha-isopropylmalate synthase</fullName>
    </alternativeName>
</protein>
<dbReference type="NCBIfam" id="NF002088">
    <property type="entry name" value="PRK00915.1-5"/>
    <property type="match status" value="1"/>
</dbReference>
<dbReference type="Pfam" id="PF22617">
    <property type="entry name" value="HCS_D2"/>
    <property type="match status" value="1"/>
</dbReference>
<dbReference type="CDD" id="cd07940">
    <property type="entry name" value="DRE_TIM_IPMS"/>
    <property type="match status" value="1"/>
</dbReference>
<dbReference type="InterPro" id="IPR050073">
    <property type="entry name" value="2-IPM_HCS-like"/>
</dbReference>
<evidence type="ECO:0000259" key="12">
    <source>
        <dbReference type="PROSITE" id="PS50991"/>
    </source>
</evidence>
<dbReference type="InterPro" id="IPR002034">
    <property type="entry name" value="AIPM/Hcit_synth_CS"/>
</dbReference>
<dbReference type="PANTHER" id="PTHR10277:SF9">
    <property type="entry name" value="2-ISOPROPYLMALATE SYNTHASE 1, CHLOROPLASTIC-RELATED"/>
    <property type="match status" value="1"/>
</dbReference>
<dbReference type="GO" id="GO:0003852">
    <property type="term" value="F:2-isopropylmalate synthase activity"/>
    <property type="evidence" value="ECO:0007669"/>
    <property type="project" value="UniProtKB-UniRule"/>
</dbReference>
<keyword evidence="5 11" id="KW-0432">Leucine biosynthesis</keyword>
<keyword evidence="9 11" id="KW-0464">Manganese</keyword>
<feature type="region of interest" description="Regulatory domain" evidence="11">
    <location>
        <begin position="393"/>
        <end position="510"/>
    </location>
</feature>
<dbReference type="PROSITE" id="PS50991">
    <property type="entry name" value="PYR_CT"/>
    <property type="match status" value="1"/>
</dbReference>
<comment type="similarity">
    <text evidence="2 11">Belongs to the alpha-IPM synthase/homocitrate synthase family. LeuA type 1 subfamily.</text>
</comment>
<dbReference type="Proteomes" id="UP001158066">
    <property type="component" value="Unassembled WGS sequence"/>
</dbReference>
<dbReference type="PANTHER" id="PTHR10277">
    <property type="entry name" value="HOMOCITRATE SYNTHASE-RELATED"/>
    <property type="match status" value="1"/>
</dbReference>
<comment type="function">
    <text evidence="11">Catalyzes the condensation of the acetyl group of acetyl-CoA with 3-methyl-2-oxobutanoate (2-ketoisovalerate) to form 3-carboxy-3-hydroxy-4-methylpentanoate (2-isopropylmalate).</text>
</comment>
<gene>
    <name evidence="11" type="primary">leuA</name>
    <name evidence="13" type="ORF">SAMN06296020_101464</name>
</gene>
<keyword evidence="10 11" id="KW-0100">Branched-chain amino acid biosynthesis</keyword>
<feature type="binding site" evidence="11">
    <location>
        <position position="240"/>
    </location>
    <ligand>
        <name>Mn(2+)</name>
        <dbReference type="ChEBI" id="CHEBI:29035"/>
    </ligand>
</feature>
<keyword evidence="7 11" id="KW-0808">Transferase</keyword>
<dbReference type="FunFam" id="3.30.160.270:FF:000003">
    <property type="entry name" value="2-isopropylmalate synthase"/>
    <property type="match status" value="1"/>
</dbReference>
<dbReference type="GO" id="GO:0009098">
    <property type="term" value="P:L-leucine biosynthetic process"/>
    <property type="evidence" value="ECO:0007669"/>
    <property type="project" value="UniProtKB-UniRule"/>
</dbReference>
<evidence type="ECO:0000256" key="3">
    <source>
        <dbReference type="ARBA" id="ARBA00012973"/>
    </source>
</evidence>
<name>A0AA45WT86_9CLOT</name>
<dbReference type="FunFam" id="3.20.20.70:FF:000010">
    <property type="entry name" value="2-isopropylmalate synthase"/>
    <property type="match status" value="1"/>
</dbReference>
<dbReference type="InterPro" id="IPR005671">
    <property type="entry name" value="LeuA_bact_synth"/>
</dbReference>
<dbReference type="PROSITE" id="PS00815">
    <property type="entry name" value="AIPM_HOMOCIT_SYNTH_1"/>
    <property type="match status" value="1"/>
</dbReference>
<evidence type="ECO:0000313" key="13">
    <source>
        <dbReference type="EMBL" id="SMP41197.1"/>
    </source>
</evidence>
<evidence type="ECO:0000256" key="4">
    <source>
        <dbReference type="ARBA" id="ARBA00018198"/>
    </source>
</evidence>
<keyword evidence="6 11" id="KW-0028">Amino-acid biosynthesis</keyword>
<dbReference type="InterPro" id="IPR013785">
    <property type="entry name" value="Aldolase_TIM"/>
</dbReference>
<dbReference type="Gene3D" id="3.30.160.270">
    <property type="match status" value="1"/>
</dbReference>
<evidence type="ECO:0000256" key="2">
    <source>
        <dbReference type="ARBA" id="ARBA00009396"/>
    </source>
</evidence>
<dbReference type="SUPFAM" id="SSF51569">
    <property type="entry name" value="Aldolase"/>
    <property type="match status" value="1"/>
</dbReference>
<keyword evidence="11" id="KW-0963">Cytoplasm</keyword>
<dbReference type="InterPro" id="IPR054691">
    <property type="entry name" value="LeuA/HCS_post-cat"/>
</dbReference>
<dbReference type="NCBIfam" id="NF002086">
    <property type="entry name" value="PRK00915.1-3"/>
    <property type="match status" value="1"/>
</dbReference>
<comment type="catalytic activity">
    <reaction evidence="11">
        <text>3-methyl-2-oxobutanoate + acetyl-CoA + H2O = (2S)-2-isopropylmalate + CoA + H(+)</text>
        <dbReference type="Rhea" id="RHEA:21524"/>
        <dbReference type="ChEBI" id="CHEBI:1178"/>
        <dbReference type="ChEBI" id="CHEBI:11851"/>
        <dbReference type="ChEBI" id="CHEBI:15377"/>
        <dbReference type="ChEBI" id="CHEBI:15378"/>
        <dbReference type="ChEBI" id="CHEBI:57287"/>
        <dbReference type="ChEBI" id="CHEBI:57288"/>
        <dbReference type="EC" id="2.3.3.13"/>
    </reaction>
</comment>
<feature type="domain" description="Pyruvate carboxyltransferase" evidence="12">
    <location>
        <begin position="7"/>
        <end position="269"/>
    </location>
</feature>
<dbReference type="EMBL" id="FXUF01000001">
    <property type="protein sequence ID" value="SMP41197.1"/>
    <property type="molecule type" value="Genomic_DNA"/>
</dbReference>
<dbReference type="SMART" id="SM00917">
    <property type="entry name" value="LeuA_dimer"/>
    <property type="match status" value="1"/>
</dbReference>
<comment type="subunit">
    <text evidence="11">Homodimer.</text>
</comment>
<comment type="cofactor">
    <cofactor evidence="11">
        <name>Mn(2+)</name>
        <dbReference type="ChEBI" id="CHEBI:29035"/>
    </cofactor>
</comment>
<evidence type="ECO:0000256" key="7">
    <source>
        <dbReference type="ARBA" id="ARBA00022679"/>
    </source>
</evidence>
<feature type="binding site" evidence="11">
    <location>
        <position position="206"/>
    </location>
    <ligand>
        <name>Mn(2+)</name>
        <dbReference type="ChEBI" id="CHEBI:29035"/>
    </ligand>
</feature>
<keyword evidence="8 11" id="KW-0479">Metal-binding</keyword>
<evidence type="ECO:0000256" key="9">
    <source>
        <dbReference type="ARBA" id="ARBA00023211"/>
    </source>
</evidence>
<comment type="pathway">
    <text evidence="1 11">Amino-acid biosynthesis; L-leucine biosynthesis; L-leucine from 3-methyl-2-oxobutanoate: step 1/4.</text>
</comment>
<feature type="binding site" evidence="11">
    <location>
        <position position="204"/>
    </location>
    <ligand>
        <name>Mn(2+)</name>
        <dbReference type="ChEBI" id="CHEBI:29035"/>
    </ligand>
</feature>
<dbReference type="SUPFAM" id="SSF110921">
    <property type="entry name" value="2-isopropylmalate synthase LeuA, allosteric (dimerisation) domain"/>
    <property type="match status" value="1"/>
</dbReference>
<dbReference type="FunFam" id="1.10.238.260:FF:000001">
    <property type="entry name" value="2-isopropylmalate synthase"/>
    <property type="match status" value="1"/>
</dbReference>
<feature type="binding site" evidence="11">
    <location>
        <position position="16"/>
    </location>
    <ligand>
        <name>Mn(2+)</name>
        <dbReference type="ChEBI" id="CHEBI:29035"/>
    </ligand>
</feature>
<sequence>MMERKHLMVFDTTLRDGEQSPGCSMNLREKLEVARQLEKLNVDVIEAGFAIASPGDFEAVRAVAETIRNARVASLARAVPQDIDRAYEAVRAAEAPRIHTFIATSDIHIEYKLKSTREQVLERAVAMVKYAKSLLSDVQFSAEDATRSQPEYLYEIFEAVIQAGATVINVPDTVGYTTPDEYYQLIDGIRRNVPSIDKATIAVHCHNDLGMAVANTLAAVKAGATQLECTINGIGERAGNAAMEEIVMAINTRQDQFPAKTRIETTQLYPASRLVSQVTGMKVQRNKAVVGENAFAHESGIHQHGVLANKSTYEIMTPESVGVATNQLVLGKHSGRHAFEDRLKDLGYRLEKQSLDSVFEEFKVLADKKKVIYDRDLEALVQEKTMRMEEHYRLKQFVINCGNQMTATATVRLINGKGEMEEVSTGSGPIYASFGAIDKLVGMTFDLEDYSLQAITEGEDAQGEALVQIRKEDGRQYHGSGISTDVIEASIKAYLNAINRMISDVREEGA</sequence>
<accession>A0AA45WT86</accession>
<dbReference type="PROSITE" id="PS00816">
    <property type="entry name" value="AIPM_HOMOCIT_SYNTH_2"/>
    <property type="match status" value="1"/>
</dbReference>
<dbReference type="EC" id="2.3.3.13" evidence="3 11"/>
<dbReference type="InterPro" id="IPR036230">
    <property type="entry name" value="LeuA_allosteric_dom_sf"/>
</dbReference>
<dbReference type="NCBIfam" id="NF002085">
    <property type="entry name" value="PRK00915.1-2"/>
    <property type="match status" value="1"/>
</dbReference>